<dbReference type="InterPro" id="IPR006148">
    <property type="entry name" value="Glc/Gal-6P_isomerase"/>
</dbReference>
<protein>
    <recommendedName>
        <fullName evidence="3">Glucosamine-6-phosphate deaminase</fullName>
        <ecNumber evidence="3">3.5.99.6</ecNumber>
    </recommendedName>
    <alternativeName>
        <fullName evidence="3">GlcN6P deaminase</fullName>
        <shortName evidence="3">GNPDA</shortName>
    </alternativeName>
    <alternativeName>
        <fullName evidence="3">Glucosamine-6-phosphate isomerase</fullName>
    </alternativeName>
</protein>
<sequence>MNITNLGTKAHVSFFVATELYRHMLRHPQGRLGLATGGTMVDMYANLVDLLSKNQLDVSGIHTFNLDEYVGLSADHPESYYTYMHDVLFNQYPKFTESFLHIPNGEASDVAQEAKRYERVLNEKGPVDIQILGIGQNGHIGFNEPGTPFDSETHCVNLTESTIEANSRYFDNKSNVPRQAISMGLQSIMKAKRIILVAVGTSKKEAMTRLMTGEITTDLPASILHQHPNVEVFVDDEAMPY</sequence>
<evidence type="ECO:0000256" key="3">
    <source>
        <dbReference type="HAMAP-Rule" id="MF_01241"/>
    </source>
</evidence>
<feature type="domain" description="Glucosamine/galactosamine-6-phosphate isomerase" evidence="4">
    <location>
        <begin position="18"/>
        <end position="226"/>
    </location>
</feature>
<evidence type="ECO:0000313" key="5">
    <source>
        <dbReference type="EMBL" id="UEX89893.1"/>
    </source>
</evidence>
<dbReference type="PANTHER" id="PTHR11280:SF5">
    <property type="entry name" value="GLUCOSAMINE-6-PHOSPHATE ISOMERASE"/>
    <property type="match status" value="1"/>
</dbReference>
<reference evidence="5 6" key="1">
    <citation type="journal article" date="2022" name="Pathogens">
        <title>Staphylococcus ratti sp. nov. Isolated from a Lab Rat.</title>
        <authorList>
            <person name="Kovarovic V."/>
            <person name="Sedlacek I."/>
            <person name="Petras P."/>
            <person name="Kralova S."/>
            <person name="Maslanova I."/>
            <person name="Svec P."/>
            <person name="Neumann-Schaal M."/>
            <person name="Botka T."/>
            <person name="Gelbicova T."/>
            <person name="Stankova E."/>
            <person name="Doskar J."/>
            <person name="Pantucek R."/>
        </authorList>
    </citation>
    <scope>NUCLEOTIDE SEQUENCE [LARGE SCALE GENOMIC DNA]</scope>
    <source>
        <strain evidence="5 6">CCM 9025</strain>
    </source>
</reference>
<comment type="catalytic activity">
    <reaction evidence="3">
        <text>alpha-D-glucosamine 6-phosphate + H2O = beta-D-fructose 6-phosphate + NH4(+)</text>
        <dbReference type="Rhea" id="RHEA:12172"/>
        <dbReference type="ChEBI" id="CHEBI:15377"/>
        <dbReference type="ChEBI" id="CHEBI:28938"/>
        <dbReference type="ChEBI" id="CHEBI:57634"/>
        <dbReference type="ChEBI" id="CHEBI:75989"/>
        <dbReference type="EC" id="3.5.99.6"/>
    </reaction>
</comment>
<dbReference type="SUPFAM" id="SSF100950">
    <property type="entry name" value="NagB/RpiA/CoA transferase-like"/>
    <property type="match status" value="1"/>
</dbReference>
<comment type="function">
    <text evidence="3">Catalyzes the reversible isomerization-deamination of glucosamine 6-phosphate (GlcN6P) to form fructose 6-phosphate (Fru6P) and ammonium ion.</text>
</comment>
<feature type="active site" description="Proton acceptor; for ring-opening step" evidence="3">
    <location>
        <position position="139"/>
    </location>
</feature>
<dbReference type="InterPro" id="IPR037171">
    <property type="entry name" value="NagB/RpiA_transferase-like"/>
</dbReference>
<feature type="active site" description="For ring-opening step" evidence="3">
    <location>
        <position position="137"/>
    </location>
</feature>
<keyword evidence="2 3" id="KW-0119">Carbohydrate metabolism</keyword>
<dbReference type="PROSITE" id="PS01161">
    <property type="entry name" value="GLC_GALNAC_ISOMERASE"/>
    <property type="match status" value="1"/>
</dbReference>
<dbReference type="HAMAP" id="MF_01241">
    <property type="entry name" value="GlcN6P_deamin"/>
    <property type="match status" value="1"/>
</dbReference>
<proteinExistence type="inferred from homology"/>
<dbReference type="PANTHER" id="PTHR11280">
    <property type="entry name" value="GLUCOSAMINE-6-PHOSPHATE ISOMERASE"/>
    <property type="match status" value="1"/>
</dbReference>
<dbReference type="Pfam" id="PF01182">
    <property type="entry name" value="Glucosamine_iso"/>
    <property type="match status" value="1"/>
</dbReference>
<dbReference type="EC" id="3.5.99.6" evidence="3"/>
<dbReference type="InterPro" id="IPR018321">
    <property type="entry name" value="Glucosamine6P_isomerase_CS"/>
</dbReference>
<dbReference type="CDD" id="cd01399">
    <property type="entry name" value="GlcN6P_deaminase"/>
    <property type="match status" value="1"/>
</dbReference>
<comment type="pathway">
    <text evidence="3">Amino-sugar metabolism; N-acetylneuraminate degradation; D-fructose 6-phosphate from N-acetylneuraminate: step 5/5.</text>
</comment>
<name>A0ABY3PCE6_9STAP</name>
<dbReference type="RefSeq" id="WP_229292398.1">
    <property type="nucleotide sequence ID" value="NZ_CP086654.1"/>
</dbReference>
<keyword evidence="1 3" id="KW-0378">Hydrolase</keyword>
<dbReference type="NCBIfam" id="TIGR00502">
    <property type="entry name" value="nagB"/>
    <property type="match status" value="1"/>
</dbReference>
<evidence type="ECO:0000256" key="2">
    <source>
        <dbReference type="ARBA" id="ARBA00023277"/>
    </source>
</evidence>
<comment type="caution">
    <text evidence="3">Lacks conserved residue(s) required for the propagation of feature annotation.</text>
</comment>
<evidence type="ECO:0000313" key="6">
    <source>
        <dbReference type="Proteomes" id="UP001197626"/>
    </source>
</evidence>
<dbReference type="Proteomes" id="UP001197626">
    <property type="component" value="Chromosome"/>
</dbReference>
<dbReference type="EMBL" id="CP086654">
    <property type="protein sequence ID" value="UEX89893.1"/>
    <property type="molecule type" value="Genomic_DNA"/>
</dbReference>
<evidence type="ECO:0000259" key="4">
    <source>
        <dbReference type="Pfam" id="PF01182"/>
    </source>
</evidence>
<accession>A0ABY3PCE6</accession>
<dbReference type="Gene3D" id="3.40.50.1360">
    <property type="match status" value="1"/>
</dbReference>
<dbReference type="InterPro" id="IPR004547">
    <property type="entry name" value="Glucosamine6P_isomerase"/>
</dbReference>
<dbReference type="GO" id="GO:0004342">
    <property type="term" value="F:glucosamine-6-phosphate deaminase activity"/>
    <property type="evidence" value="ECO:0007669"/>
    <property type="project" value="UniProtKB-EC"/>
</dbReference>
<evidence type="ECO:0000256" key="1">
    <source>
        <dbReference type="ARBA" id="ARBA00022801"/>
    </source>
</evidence>
<gene>
    <name evidence="3 5" type="primary">nagB</name>
    <name evidence="5" type="ORF">LN051_10090</name>
</gene>
<feature type="active site" description="Proton acceptor; for enolization step" evidence="3">
    <location>
        <position position="67"/>
    </location>
</feature>
<organism evidence="5 6">
    <name type="scientific">Staphylococcus ratti</name>
    <dbReference type="NCBI Taxonomy" id="2892440"/>
    <lineage>
        <taxon>Bacteria</taxon>
        <taxon>Bacillati</taxon>
        <taxon>Bacillota</taxon>
        <taxon>Bacilli</taxon>
        <taxon>Bacillales</taxon>
        <taxon>Staphylococcaceae</taxon>
        <taxon>Staphylococcus</taxon>
    </lineage>
</organism>
<feature type="active site" description="For ring-opening step" evidence="3">
    <location>
        <position position="144"/>
    </location>
</feature>
<keyword evidence="6" id="KW-1185">Reference proteome</keyword>
<comment type="similarity">
    <text evidence="3">Belongs to the glucosamine/galactosamine-6-phosphate isomerase family. NagB subfamily.</text>
</comment>